<comment type="caution">
    <text evidence="4">The sequence shown here is derived from an EMBL/GenBank/DDBJ whole genome shotgun (WGS) entry which is preliminary data.</text>
</comment>
<dbReference type="Proteomes" id="UP001280121">
    <property type="component" value="Unassembled WGS sequence"/>
</dbReference>
<dbReference type="PANTHER" id="PTHR48047">
    <property type="entry name" value="GLYCOSYLTRANSFERASE"/>
    <property type="match status" value="1"/>
</dbReference>
<dbReference type="EMBL" id="JANJYI010000001">
    <property type="protein sequence ID" value="KAK2665016.1"/>
    <property type="molecule type" value="Genomic_DNA"/>
</dbReference>
<evidence type="ECO:0000256" key="2">
    <source>
        <dbReference type="ARBA" id="ARBA00022676"/>
    </source>
</evidence>
<keyword evidence="5" id="KW-1185">Reference proteome</keyword>
<gene>
    <name evidence="4" type="ORF">Ddye_003590</name>
</gene>
<accession>A0AAD9XT64</accession>
<dbReference type="AlphaFoldDB" id="A0AAD9XT64"/>
<dbReference type="PANTHER" id="PTHR48047:SF45">
    <property type="entry name" value="SCOPOLETIN GLUCOSYLTRANSFERASE-LIKE"/>
    <property type="match status" value="1"/>
</dbReference>
<dbReference type="FunFam" id="3.40.50.2000:FF:000071">
    <property type="entry name" value="Glycosyltransferase"/>
    <property type="match status" value="1"/>
</dbReference>
<dbReference type="GO" id="GO:0035251">
    <property type="term" value="F:UDP-glucosyltransferase activity"/>
    <property type="evidence" value="ECO:0007669"/>
    <property type="project" value="TreeGrafter"/>
</dbReference>
<evidence type="ECO:0000256" key="3">
    <source>
        <dbReference type="ARBA" id="ARBA00022679"/>
    </source>
</evidence>
<dbReference type="Gene3D" id="3.40.50.2000">
    <property type="entry name" value="Glycogen Phosphorylase B"/>
    <property type="match status" value="2"/>
</dbReference>
<keyword evidence="2" id="KW-0328">Glycosyltransferase</keyword>
<name>A0AAD9XT64_9ROSI</name>
<proteinExistence type="inferred from homology"/>
<organism evidence="4 5">
    <name type="scientific">Dipteronia dyeriana</name>
    <dbReference type="NCBI Taxonomy" id="168575"/>
    <lineage>
        <taxon>Eukaryota</taxon>
        <taxon>Viridiplantae</taxon>
        <taxon>Streptophyta</taxon>
        <taxon>Embryophyta</taxon>
        <taxon>Tracheophyta</taxon>
        <taxon>Spermatophyta</taxon>
        <taxon>Magnoliopsida</taxon>
        <taxon>eudicotyledons</taxon>
        <taxon>Gunneridae</taxon>
        <taxon>Pentapetalae</taxon>
        <taxon>rosids</taxon>
        <taxon>malvids</taxon>
        <taxon>Sapindales</taxon>
        <taxon>Sapindaceae</taxon>
        <taxon>Hippocastanoideae</taxon>
        <taxon>Acereae</taxon>
        <taxon>Dipteronia</taxon>
    </lineage>
</organism>
<keyword evidence="3" id="KW-0808">Transferase</keyword>
<reference evidence="4" key="1">
    <citation type="journal article" date="2023" name="Plant J.">
        <title>Genome sequences and population genomics provide insights into the demographic history, inbreeding, and mutation load of two 'living fossil' tree species of Dipteronia.</title>
        <authorList>
            <person name="Feng Y."/>
            <person name="Comes H.P."/>
            <person name="Chen J."/>
            <person name="Zhu S."/>
            <person name="Lu R."/>
            <person name="Zhang X."/>
            <person name="Li P."/>
            <person name="Qiu J."/>
            <person name="Olsen K.M."/>
            <person name="Qiu Y."/>
        </authorList>
    </citation>
    <scope>NUCLEOTIDE SEQUENCE</scope>
    <source>
        <strain evidence="4">KIB01</strain>
    </source>
</reference>
<evidence type="ECO:0000313" key="5">
    <source>
        <dbReference type="Proteomes" id="UP001280121"/>
    </source>
</evidence>
<dbReference type="SUPFAM" id="SSF53756">
    <property type="entry name" value="UDP-Glycosyltransferase/glycogen phosphorylase"/>
    <property type="match status" value="1"/>
</dbReference>
<protein>
    <submittedName>
        <fullName evidence="4">Uncharacterized protein</fullName>
    </submittedName>
</protein>
<sequence>MDSQSSQIHMLFFPFMAQGHMIPTVDMARLFARHGVKATIVITPANAPLFSKTIEREREPGVDISLRTIEFPCAEAGLPEACENVNSITSPEMEINFYKTIVLLQQPFEQLLEEFRPNCLVADMMITWATEAADKFEIPRLCFHGTGFFALSVYYSLMEHEPYKAVTSDYEPFVVLGLPDQVKLTRQQLSPSVKVEPEKEIVEMVEQGIRAEMTSYGVLVNSFYGLEPAYAEHYRKVVGRTAWHIGPVSLCNRDANEKAQRGDIASIDEHECLRWLDSKQPNSVLDVCFGSMVHFSAAD</sequence>
<comment type="similarity">
    <text evidence="1">Belongs to the UDP-glycosyltransferase family.</text>
</comment>
<evidence type="ECO:0000256" key="1">
    <source>
        <dbReference type="ARBA" id="ARBA00009995"/>
    </source>
</evidence>
<evidence type="ECO:0000313" key="4">
    <source>
        <dbReference type="EMBL" id="KAK2665016.1"/>
    </source>
</evidence>